<keyword evidence="9" id="KW-1185">Reference proteome</keyword>
<comment type="catalytic activity">
    <reaction evidence="6">
        <text>L-tryptophan + O2 = indole-3-acetamide + CO2 + H2O</text>
        <dbReference type="Rhea" id="RHEA:16165"/>
        <dbReference type="ChEBI" id="CHEBI:15377"/>
        <dbReference type="ChEBI" id="CHEBI:15379"/>
        <dbReference type="ChEBI" id="CHEBI:16031"/>
        <dbReference type="ChEBI" id="CHEBI:16526"/>
        <dbReference type="ChEBI" id="CHEBI:57912"/>
        <dbReference type="EC" id="1.13.12.3"/>
    </reaction>
</comment>
<dbReference type="SUPFAM" id="SSF51905">
    <property type="entry name" value="FAD/NAD(P)-binding domain"/>
    <property type="match status" value="1"/>
</dbReference>
<comment type="caution">
    <text evidence="8">The sequence shown here is derived from an EMBL/GenBank/DDBJ whole genome shotgun (WGS) entry which is preliminary data.</text>
</comment>
<evidence type="ECO:0000256" key="1">
    <source>
        <dbReference type="ARBA" id="ARBA00004814"/>
    </source>
</evidence>
<evidence type="ECO:0000256" key="2">
    <source>
        <dbReference type="ARBA" id="ARBA00005833"/>
    </source>
</evidence>
<dbReference type="RefSeq" id="WP_106603260.1">
    <property type="nucleotide sequence ID" value="NZ_PYGK01000007.1"/>
</dbReference>
<dbReference type="GO" id="GO:0009851">
    <property type="term" value="P:auxin biosynthetic process"/>
    <property type="evidence" value="ECO:0007669"/>
    <property type="project" value="UniProtKB-KW"/>
</dbReference>
<evidence type="ECO:0000313" key="8">
    <source>
        <dbReference type="EMBL" id="PSL28855.1"/>
    </source>
</evidence>
<gene>
    <name evidence="8" type="ORF">CLV42_1071</name>
</gene>
<comment type="similarity">
    <text evidence="2">Belongs to the tryptophan 2-monooxygenase family.</text>
</comment>
<protein>
    <recommendedName>
        <fullName evidence="4">Tryptophan 2-monooxygenase</fullName>
        <ecNumber evidence="3">1.13.12.3</ecNumber>
    </recommendedName>
</protein>
<dbReference type="InterPro" id="IPR050281">
    <property type="entry name" value="Flavin_monoamine_oxidase"/>
</dbReference>
<evidence type="ECO:0000256" key="3">
    <source>
        <dbReference type="ARBA" id="ARBA00012535"/>
    </source>
</evidence>
<dbReference type="SUPFAM" id="SSF54373">
    <property type="entry name" value="FAD-linked reductases, C-terminal domain"/>
    <property type="match status" value="1"/>
</dbReference>
<dbReference type="InterPro" id="IPR002937">
    <property type="entry name" value="Amino_oxidase"/>
</dbReference>
<accession>A0A2P8G4N4</accession>
<dbReference type="EC" id="1.13.12.3" evidence="3"/>
<dbReference type="Proteomes" id="UP000240978">
    <property type="component" value="Unassembled WGS sequence"/>
</dbReference>
<name>A0A2P8G4N4_9BACT</name>
<proteinExistence type="inferred from homology"/>
<dbReference type="GO" id="GO:0050361">
    <property type="term" value="F:tryptophan 2-monooxygenase activity"/>
    <property type="evidence" value="ECO:0007669"/>
    <property type="project" value="UniProtKB-EC"/>
</dbReference>
<dbReference type="Pfam" id="PF01593">
    <property type="entry name" value="Amino_oxidase"/>
    <property type="match status" value="1"/>
</dbReference>
<dbReference type="InterPro" id="IPR036188">
    <property type="entry name" value="FAD/NAD-bd_sf"/>
</dbReference>
<dbReference type="AlphaFoldDB" id="A0A2P8G4N4"/>
<dbReference type="PANTHER" id="PTHR10742:SF410">
    <property type="entry name" value="LYSINE-SPECIFIC HISTONE DEMETHYLASE 2"/>
    <property type="match status" value="1"/>
</dbReference>
<feature type="domain" description="Amine oxidase" evidence="7">
    <location>
        <begin position="16"/>
        <end position="418"/>
    </location>
</feature>
<reference evidence="8 9" key="1">
    <citation type="submission" date="2018-03" db="EMBL/GenBank/DDBJ databases">
        <title>Genomic Encyclopedia of Archaeal and Bacterial Type Strains, Phase II (KMG-II): from individual species to whole genera.</title>
        <authorList>
            <person name="Goeker M."/>
        </authorList>
    </citation>
    <scope>NUCLEOTIDE SEQUENCE [LARGE SCALE GENOMIC DNA]</scope>
    <source>
        <strain evidence="8 9">DSM 18107</strain>
    </source>
</reference>
<dbReference type="OrthoDB" id="56323at2"/>
<evidence type="ECO:0000256" key="6">
    <source>
        <dbReference type="ARBA" id="ARBA00047321"/>
    </source>
</evidence>
<evidence type="ECO:0000259" key="7">
    <source>
        <dbReference type="Pfam" id="PF01593"/>
    </source>
</evidence>
<organism evidence="8 9">
    <name type="scientific">Chitinophaga ginsengisoli</name>
    <dbReference type="NCBI Taxonomy" id="363837"/>
    <lineage>
        <taxon>Bacteria</taxon>
        <taxon>Pseudomonadati</taxon>
        <taxon>Bacteroidota</taxon>
        <taxon>Chitinophagia</taxon>
        <taxon>Chitinophagales</taxon>
        <taxon>Chitinophagaceae</taxon>
        <taxon>Chitinophaga</taxon>
    </lineage>
</organism>
<dbReference type="EMBL" id="PYGK01000007">
    <property type="protein sequence ID" value="PSL28855.1"/>
    <property type="molecule type" value="Genomic_DNA"/>
</dbReference>
<evidence type="ECO:0000256" key="5">
    <source>
        <dbReference type="ARBA" id="ARBA00023070"/>
    </source>
</evidence>
<sequence length="421" mass="46209">MAKSSEEIIIIGAGAAGLMAARELSGQYKTTILEAEETIGGRIMTISWKGTKEAEAGAEFVHGELPLTLGLLQEAGLKYHLISGQMFRVTDNGEWSTQHEMIPNWDEILELMEKSPADMTMQDFLNQHYPSEQHADLRKNIQGFVQGFDLADITKVSVGYLYNEWTNESEKNFRIEKGYGAMTSFLAEECRKQQCNIVTNAPVTAVEWSAGKVQVQTADGTTWSADKLLVTIPLGILQKNTISFSPAIPSYIKAANDIGWGSVIKVILHFKTPFWEKHAQQMAFLLGKTPIPTWWTQYPDQANVLTGWLGGPPSAAYTTKTDKELLALAFQSLATLCNETEEMVWEQFTNGHVFNWDTIPHVAGGYSYGTPASVAAQLVLNTPIDNTIYFAGEALYNGASPGTVEAALVTGKTVAARIKGT</sequence>
<keyword evidence="5" id="KW-0073">Auxin biosynthesis</keyword>
<evidence type="ECO:0000313" key="9">
    <source>
        <dbReference type="Proteomes" id="UP000240978"/>
    </source>
</evidence>
<dbReference type="Gene3D" id="3.50.50.60">
    <property type="entry name" value="FAD/NAD(P)-binding domain"/>
    <property type="match status" value="1"/>
</dbReference>
<dbReference type="PANTHER" id="PTHR10742">
    <property type="entry name" value="FLAVIN MONOAMINE OXIDASE"/>
    <property type="match status" value="1"/>
</dbReference>
<evidence type="ECO:0000256" key="4">
    <source>
        <dbReference type="ARBA" id="ARBA00017871"/>
    </source>
</evidence>
<comment type="pathway">
    <text evidence="1">Plant hormone metabolism; auxin biosynthesis.</text>
</comment>